<organism evidence="2 3">
    <name type="scientific">Astyanax mexicanus</name>
    <name type="common">Blind cave fish</name>
    <name type="synonym">Astyanax fasciatus mexicanus</name>
    <dbReference type="NCBI Taxonomy" id="7994"/>
    <lineage>
        <taxon>Eukaryota</taxon>
        <taxon>Metazoa</taxon>
        <taxon>Chordata</taxon>
        <taxon>Craniata</taxon>
        <taxon>Vertebrata</taxon>
        <taxon>Euteleostomi</taxon>
        <taxon>Actinopterygii</taxon>
        <taxon>Neopterygii</taxon>
        <taxon>Teleostei</taxon>
        <taxon>Ostariophysi</taxon>
        <taxon>Characiformes</taxon>
        <taxon>Characoidei</taxon>
        <taxon>Acestrorhamphidae</taxon>
        <taxon>Acestrorhamphinae</taxon>
        <taxon>Astyanax</taxon>
    </lineage>
</organism>
<evidence type="ECO:0000313" key="3">
    <source>
        <dbReference type="Proteomes" id="UP000694621"/>
    </source>
</evidence>
<proteinExistence type="predicted"/>
<evidence type="ECO:0000256" key="1">
    <source>
        <dbReference type="SAM" id="MobiDB-lite"/>
    </source>
</evidence>
<dbReference type="PANTHER" id="PTHR35675">
    <property type="entry name" value="HYPOTHETICAL PROTEIN LOC100362216"/>
    <property type="match status" value="1"/>
</dbReference>
<feature type="region of interest" description="Disordered" evidence="1">
    <location>
        <begin position="73"/>
        <end position="97"/>
    </location>
</feature>
<dbReference type="Ensembl" id="ENSAMXT00005026656.1">
    <property type="protein sequence ID" value="ENSAMXP00005024144.1"/>
    <property type="gene ID" value="ENSAMXG00005012346.1"/>
</dbReference>
<reference evidence="2" key="1">
    <citation type="submission" date="2025-08" db="UniProtKB">
        <authorList>
            <consortium name="Ensembl"/>
        </authorList>
    </citation>
    <scope>IDENTIFICATION</scope>
</reference>
<dbReference type="AlphaFoldDB" id="A0A8B9JN84"/>
<protein>
    <submittedName>
        <fullName evidence="2">Uncharacterized protein</fullName>
    </submittedName>
</protein>
<dbReference type="OrthoDB" id="9908060at2759"/>
<evidence type="ECO:0000313" key="2">
    <source>
        <dbReference type="Ensembl" id="ENSAMXP00005024144.1"/>
    </source>
</evidence>
<dbReference type="Proteomes" id="UP000694621">
    <property type="component" value="Unplaced"/>
</dbReference>
<dbReference type="PANTHER" id="PTHR35675:SF1">
    <property type="entry name" value="RIKEN CDNA 2810459M11 GENE"/>
    <property type="match status" value="1"/>
</dbReference>
<accession>A0A8B9JN84</accession>
<name>A0A8B9JN84_ASTMX</name>
<sequence length="279" mass="31313">MASDLQLKRAPFPQEEEEEFQQILKQIGGKGNVYLVGDVNREDGECKCSLMKEFVADVLPVDDLHREINSNGGVKSDCCPGQDGQQRKPEVGASIRAKSDKGRAMRCALVIFIFRHSYVHEKANHVCVKEVLKDVKARTVGHGAWPGLLGLVHAHSESPETRESVELLEQMLRSVFRKHPHDSIWAGHFVPKALEGVQAIRRHVCKAVLSAQATAFEDCFRWFKLIIQAETYNILVFKLITQLLTSLSSSLVCCSSSMVRLIMLVDQLNHQIDSIEIKI</sequence>